<protein>
    <submittedName>
        <fullName evidence="3">Uncharacterized protein</fullName>
    </submittedName>
</protein>
<name>A0A5B7YFE5_9ALTE</name>
<sequence length="139" mass="16687">MKPLTSILLIMSALIALPVMADPPGHAKADGHHKQNHKLEKRHKTSHHHSNYDRRYDDRRYYGKKHHSRYRERDRVVVIERRHEPYHYIRGTGRYLSDRHFRRGRIIDRNDGIITLYVDGRLLHVLADTHHIIELIRAR</sequence>
<evidence type="ECO:0000313" key="3">
    <source>
        <dbReference type="EMBL" id="QCZ93933.1"/>
    </source>
</evidence>
<keyword evidence="4" id="KW-1185">Reference proteome</keyword>
<feature type="compositionally biased region" description="Basic residues" evidence="1">
    <location>
        <begin position="34"/>
        <end position="49"/>
    </location>
</feature>
<gene>
    <name evidence="3" type="ORF">FBQ74_10745</name>
</gene>
<dbReference type="KEGG" id="salk:FBQ74_10745"/>
<dbReference type="EMBL" id="CP039852">
    <property type="protein sequence ID" value="QCZ93933.1"/>
    <property type="molecule type" value="Genomic_DNA"/>
</dbReference>
<keyword evidence="2" id="KW-0732">Signal</keyword>
<feature type="chain" id="PRO_5022960595" evidence="2">
    <location>
        <begin position="22"/>
        <end position="139"/>
    </location>
</feature>
<evidence type="ECO:0000256" key="1">
    <source>
        <dbReference type="SAM" id="MobiDB-lite"/>
    </source>
</evidence>
<evidence type="ECO:0000313" key="4">
    <source>
        <dbReference type="Proteomes" id="UP000304912"/>
    </source>
</evidence>
<dbReference type="AlphaFoldDB" id="A0A5B7YFE5"/>
<feature type="region of interest" description="Disordered" evidence="1">
    <location>
        <begin position="25"/>
        <end position="54"/>
    </location>
</feature>
<feature type="signal peptide" evidence="2">
    <location>
        <begin position="1"/>
        <end position="21"/>
    </location>
</feature>
<proteinExistence type="predicted"/>
<dbReference type="Proteomes" id="UP000304912">
    <property type="component" value="Chromosome"/>
</dbReference>
<evidence type="ECO:0000256" key="2">
    <source>
        <dbReference type="SAM" id="SignalP"/>
    </source>
</evidence>
<accession>A0A5B7YFE5</accession>
<reference evidence="3 4" key="1">
    <citation type="submission" date="2019-04" db="EMBL/GenBank/DDBJ databases">
        <title>Salinimonas iocasae sp. nov., a halophilic bacterium isolated from the outer tube casing of tubeworms in Okinawa Trough.</title>
        <authorList>
            <person name="Zhang H."/>
            <person name="Wang H."/>
            <person name="Li C."/>
        </authorList>
    </citation>
    <scope>NUCLEOTIDE SEQUENCE [LARGE SCALE GENOMIC DNA]</scope>
    <source>
        <strain evidence="3 4">KX18D6</strain>
    </source>
</reference>
<dbReference type="RefSeq" id="WP_139756675.1">
    <property type="nucleotide sequence ID" value="NZ_CP039852.1"/>
</dbReference>
<organism evidence="3 4">
    <name type="scientific">Salinimonas iocasae</name>
    <dbReference type="NCBI Taxonomy" id="2572577"/>
    <lineage>
        <taxon>Bacteria</taxon>
        <taxon>Pseudomonadati</taxon>
        <taxon>Pseudomonadota</taxon>
        <taxon>Gammaproteobacteria</taxon>
        <taxon>Alteromonadales</taxon>
        <taxon>Alteromonadaceae</taxon>
        <taxon>Alteromonas/Salinimonas group</taxon>
        <taxon>Salinimonas</taxon>
    </lineage>
</organism>